<comment type="caution">
    <text evidence="2">The sequence shown here is derived from an EMBL/GenBank/DDBJ whole genome shotgun (WGS) entry which is preliminary data.</text>
</comment>
<dbReference type="RefSeq" id="WP_344331887.1">
    <property type="nucleotide sequence ID" value="NZ_BAAAKJ010000108.1"/>
</dbReference>
<dbReference type="EMBL" id="BAAAKJ010000108">
    <property type="protein sequence ID" value="GAA1391188.1"/>
    <property type="molecule type" value="Genomic_DNA"/>
</dbReference>
<reference evidence="2 3" key="1">
    <citation type="journal article" date="2019" name="Int. J. Syst. Evol. Microbiol.">
        <title>The Global Catalogue of Microorganisms (GCM) 10K type strain sequencing project: providing services to taxonomists for standard genome sequencing and annotation.</title>
        <authorList>
            <consortium name="The Broad Institute Genomics Platform"/>
            <consortium name="The Broad Institute Genome Sequencing Center for Infectious Disease"/>
            <person name="Wu L."/>
            <person name="Ma J."/>
        </authorList>
    </citation>
    <scope>NUCLEOTIDE SEQUENCE [LARGE SCALE GENOMIC DNA]</scope>
    <source>
        <strain evidence="2 3">JCM 12393</strain>
    </source>
</reference>
<gene>
    <name evidence="2" type="ORF">GCM10009639_20770</name>
</gene>
<evidence type="ECO:0000313" key="2">
    <source>
        <dbReference type="EMBL" id="GAA1391188.1"/>
    </source>
</evidence>
<evidence type="ECO:0000313" key="3">
    <source>
        <dbReference type="Proteomes" id="UP001499863"/>
    </source>
</evidence>
<proteinExistence type="predicted"/>
<keyword evidence="3" id="KW-1185">Reference proteome</keyword>
<feature type="region of interest" description="Disordered" evidence="1">
    <location>
        <begin position="28"/>
        <end position="55"/>
    </location>
</feature>
<accession>A0ABN1XVE8</accession>
<name>A0ABN1XVE8_9ACTN</name>
<evidence type="ECO:0000256" key="1">
    <source>
        <dbReference type="SAM" id="MobiDB-lite"/>
    </source>
</evidence>
<sequence length="97" mass="10030">MPEPVSDHRGAHRQGLVGHVAEGLRFLRTRHRDGGAREEGPNLPPGRRGKDLDAGQGGGLVEAFALFGLAAGGKQTGSLISGPGIPGDSFEYGRFGA</sequence>
<feature type="region of interest" description="Disordered" evidence="1">
    <location>
        <begin position="77"/>
        <end position="97"/>
    </location>
</feature>
<organism evidence="2 3">
    <name type="scientific">Kitasatospora putterlickiae</name>
    <dbReference type="NCBI Taxonomy" id="221725"/>
    <lineage>
        <taxon>Bacteria</taxon>
        <taxon>Bacillati</taxon>
        <taxon>Actinomycetota</taxon>
        <taxon>Actinomycetes</taxon>
        <taxon>Kitasatosporales</taxon>
        <taxon>Streptomycetaceae</taxon>
        <taxon>Kitasatospora</taxon>
    </lineage>
</organism>
<dbReference type="Proteomes" id="UP001499863">
    <property type="component" value="Unassembled WGS sequence"/>
</dbReference>
<protein>
    <submittedName>
        <fullName evidence="2">Uncharacterized protein</fullName>
    </submittedName>
</protein>